<dbReference type="Proteomes" id="UP000822688">
    <property type="component" value="Chromosome 4"/>
</dbReference>
<evidence type="ECO:0000313" key="1">
    <source>
        <dbReference type="EMBL" id="KAG0581284.1"/>
    </source>
</evidence>
<keyword evidence="2" id="KW-1185">Reference proteome</keyword>
<sequence length="102" mass="11375">MVKRAAGDHNLTQVELMGHSGNFQLMVLCKEHEATTPSQFLGKSSSPCFHCSNFLARIQKLLHQEPVTPLFGNIKFAWISQNVEVLLTQGAGMYVWASMVQL</sequence>
<name>A0A8T0IC12_CERPU</name>
<organism evidence="1 2">
    <name type="scientific">Ceratodon purpureus</name>
    <name type="common">Fire moss</name>
    <name type="synonym">Dicranum purpureum</name>
    <dbReference type="NCBI Taxonomy" id="3225"/>
    <lineage>
        <taxon>Eukaryota</taxon>
        <taxon>Viridiplantae</taxon>
        <taxon>Streptophyta</taxon>
        <taxon>Embryophyta</taxon>
        <taxon>Bryophyta</taxon>
        <taxon>Bryophytina</taxon>
        <taxon>Bryopsida</taxon>
        <taxon>Dicranidae</taxon>
        <taxon>Pseudoditrichales</taxon>
        <taxon>Ditrichaceae</taxon>
        <taxon>Ceratodon</taxon>
    </lineage>
</organism>
<gene>
    <name evidence="1" type="ORF">KC19_4G239500</name>
</gene>
<protein>
    <submittedName>
        <fullName evidence="1">Uncharacterized protein</fullName>
    </submittedName>
</protein>
<reference evidence="1" key="1">
    <citation type="submission" date="2020-06" db="EMBL/GenBank/DDBJ databases">
        <title>WGS assembly of Ceratodon purpureus strain R40.</title>
        <authorList>
            <person name="Carey S.B."/>
            <person name="Jenkins J."/>
            <person name="Shu S."/>
            <person name="Lovell J.T."/>
            <person name="Sreedasyam A."/>
            <person name="Maumus F."/>
            <person name="Tiley G.P."/>
            <person name="Fernandez-Pozo N."/>
            <person name="Barry K."/>
            <person name="Chen C."/>
            <person name="Wang M."/>
            <person name="Lipzen A."/>
            <person name="Daum C."/>
            <person name="Saski C.A."/>
            <person name="Payton A.C."/>
            <person name="Mcbreen J.C."/>
            <person name="Conrad R.E."/>
            <person name="Kollar L.M."/>
            <person name="Olsson S."/>
            <person name="Huttunen S."/>
            <person name="Landis J.B."/>
            <person name="Wickett N.J."/>
            <person name="Johnson M.G."/>
            <person name="Rensing S.A."/>
            <person name="Grimwood J."/>
            <person name="Schmutz J."/>
            <person name="Mcdaniel S.F."/>
        </authorList>
    </citation>
    <scope>NUCLEOTIDE SEQUENCE</scope>
    <source>
        <strain evidence="1">R40</strain>
    </source>
</reference>
<proteinExistence type="predicted"/>
<dbReference type="EMBL" id="CM026424">
    <property type="protein sequence ID" value="KAG0581284.1"/>
    <property type="molecule type" value="Genomic_DNA"/>
</dbReference>
<evidence type="ECO:0000313" key="2">
    <source>
        <dbReference type="Proteomes" id="UP000822688"/>
    </source>
</evidence>
<comment type="caution">
    <text evidence="1">The sequence shown here is derived from an EMBL/GenBank/DDBJ whole genome shotgun (WGS) entry which is preliminary data.</text>
</comment>
<dbReference type="AlphaFoldDB" id="A0A8T0IC12"/>
<accession>A0A8T0IC12</accession>